<evidence type="ECO:0000313" key="3">
    <source>
        <dbReference type="EMBL" id="CAD9348255.1"/>
    </source>
</evidence>
<reference evidence="3" key="1">
    <citation type="submission" date="2021-01" db="EMBL/GenBank/DDBJ databases">
        <authorList>
            <person name="Corre E."/>
            <person name="Pelletier E."/>
            <person name="Niang G."/>
            <person name="Scheremetjew M."/>
            <person name="Finn R."/>
            <person name="Kale V."/>
            <person name="Holt S."/>
            <person name="Cochrane G."/>
            <person name="Meng A."/>
            <person name="Brown T."/>
            <person name="Cohen L."/>
        </authorList>
    </citation>
    <scope>NUCLEOTIDE SEQUENCE</scope>
    <source>
        <strain evidence="3">Pop2</strain>
    </source>
</reference>
<sequence>MFIRSAAADTLQGQAIQKINTRWGADFRRWDGMETIGIPVCKKKYKPFDIKVVRTENGTPKITIERLYGCRCHSHLRRKLIERHGERSGWEPFGQWSLRKAKLIAKRATERMNAIEEEGAQLSDSSASSSSSLSSYEDVRWKQICNNGLCTWKIRAKFDDVFSEIHNRDEIDDGDSFNNSATGIVDDRNMKSSQRRR</sequence>
<proteinExistence type="predicted"/>
<gene>
    <name evidence="3" type="ORF">DBRI1063_LOCUS20321</name>
</gene>
<dbReference type="EMBL" id="HBGN01031513">
    <property type="protein sequence ID" value="CAD9348255.1"/>
    <property type="molecule type" value="Transcribed_RNA"/>
</dbReference>
<name>A0A6U3TPQ1_9STRA</name>
<feature type="region of interest" description="Disordered" evidence="2">
    <location>
        <begin position="172"/>
        <end position="197"/>
    </location>
</feature>
<keyword evidence="1" id="KW-0175">Coiled coil</keyword>
<evidence type="ECO:0000256" key="2">
    <source>
        <dbReference type="SAM" id="MobiDB-lite"/>
    </source>
</evidence>
<organism evidence="3">
    <name type="scientific">Ditylum brightwellii</name>
    <dbReference type="NCBI Taxonomy" id="49249"/>
    <lineage>
        <taxon>Eukaryota</taxon>
        <taxon>Sar</taxon>
        <taxon>Stramenopiles</taxon>
        <taxon>Ochrophyta</taxon>
        <taxon>Bacillariophyta</taxon>
        <taxon>Mediophyceae</taxon>
        <taxon>Lithodesmiophycidae</taxon>
        <taxon>Lithodesmiales</taxon>
        <taxon>Lithodesmiaceae</taxon>
        <taxon>Ditylum</taxon>
    </lineage>
</organism>
<dbReference type="AlphaFoldDB" id="A0A6U3TPQ1"/>
<protein>
    <submittedName>
        <fullName evidence="3">Uncharacterized protein</fullName>
    </submittedName>
</protein>
<evidence type="ECO:0000256" key="1">
    <source>
        <dbReference type="SAM" id="Coils"/>
    </source>
</evidence>
<feature type="coiled-coil region" evidence="1">
    <location>
        <begin position="98"/>
        <end position="125"/>
    </location>
</feature>
<accession>A0A6U3TPQ1</accession>